<evidence type="ECO:0000313" key="1">
    <source>
        <dbReference type="EMBL" id="HAE26901.1"/>
    </source>
</evidence>
<comment type="caution">
    <text evidence="1">The sequence shown here is derived from an EMBL/GenBank/DDBJ whole genome shotgun (WGS) entry which is preliminary data.</text>
</comment>
<evidence type="ECO:0000313" key="2">
    <source>
        <dbReference type="Proteomes" id="UP000259610"/>
    </source>
</evidence>
<dbReference type="AlphaFoldDB" id="A0A3B9GWT6"/>
<feature type="non-terminal residue" evidence="1">
    <location>
        <position position="75"/>
    </location>
</feature>
<organism evidence="1 2">
    <name type="scientific">Hyphomonas adhaerens</name>
    <dbReference type="NCBI Taxonomy" id="81029"/>
    <lineage>
        <taxon>Bacteria</taxon>
        <taxon>Pseudomonadati</taxon>
        <taxon>Pseudomonadota</taxon>
        <taxon>Alphaproteobacteria</taxon>
        <taxon>Hyphomonadales</taxon>
        <taxon>Hyphomonadaceae</taxon>
        <taxon>Hyphomonas</taxon>
    </lineage>
</organism>
<proteinExistence type="predicted"/>
<accession>A0A3B9GWT6</accession>
<name>A0A3B9GWT6_9PROT</name>
<protein>
    <submittedName>
        <fullName evidence="1">Uncharacterized protein</fullName>
    </submittedName>
</protein>
<reference evidence="1 2" key="1">
    <citation type="journal article" date="2018" name="Nat. Biotechnol.">
        <title>A standardized bacterial taxonomy based on genome phylogeny substantially revises the tree of life.</title>
        <authorList>
            <person name="Parks D.H."/>
            <person name="Chuvochina M."/>
            <person name="Waite D.W."/>
            <person name="Rinke C."/>
            <person name="Skarshewski A."/>
            <person name="Chaumeil P.A."/>
            <person name="Hugenholtz P."/>
        </authorList>
    </citation>
    <scope>NUCLEOTIDE SEQUENCE [LARGE SCALE GENOMIC DNA]</scope>
    <source>
        <strain evidence="1">UBA8733</strain>
    </source>
</reference>
<dbReference type="Proteomes" id="UP000259610">
    <property type="component" value="Unassembled WGS sequence"/>
</dbReference>
<sequence>MSGPGPLGPSVWAVSDGRAGNAAQVRAVVHALGETRRWMKIGHIAGEAHRSDPIVLTPRMPWTWLPADNWPSPLS</sequence>
<gene>
    <name evidence="1" type="ORF">DCG58_07070</name>
</gene>
<dbReference type="EMBL" id="DMAN01000153">
    <property type="protein sequence ID" value="HAE26901.1"/>
    <property type="molecule type" value="Genomic_DNA"/>
</dbReference>